<evidence type="ECO:0000256" key="1">
    <source>
        <dbReference type="SAM" id="MobiDB-lite"/>
    </source>
</evidence>
<dbReference type="RefSeq" id="WP_244412036.1">
    <property type="nucleotide sequence ID" value="NZ_AP025564.1"/>
</dbReference>
<evidence type="ECO:0000313" key="4">
    <source>
        <dbReference type="EMBL" id="BDE95774.1"/>
    </source>
</evidence>
<accession>A0ABM7WHQ0</accession>
<feature type="region of interest" description="Disordered" evidence="1">
    <location>
        <begin position="1"/>
        <end position="80"/>
    </location>
</feature>
<dbReference type="InterPro" id="IPR007391">
    <property type="entry name" value="Vancomycin_resist_VanW"/>
</dbReference>
<proteinExistence type="predicted"/>
<reference evidence="4 5" key="1">
    <citation type="submission" date="2022-01" db="EMBL/GenBank/DDBJ databases">
        <title>Novel bile acid biosynthetic pathways are enriched in the microbiome of centenarians.</title>
        <authorList>
            <person name="Sato Y."/>
            <person name="Atarashi K."/>
            <person name="Plichta R.D."/>
            <person name="Arai Y."/>
            <person name="Sasajima S."/>
            <person name="Kearney M.S."/>
            <person name="Suda W."/>
            <person name="Takeshita K."/>
            <person name="Sasaki T."/>
            <person name="Okamoto S."/>
            <person name="Skelly N.A."/>
            <person name="Okamura Y."/>
            <person name="Vlamakis H."/>
            <person name="Li Y."/>
            <person name="Tanoue T."/>
            <person name="Takei H."/>
            <person name="Nittono H."/>
            <person name="Narushima S."/>
            <person name="Irie J."/>
            <person name="Itoh H."/>
            <person name="Moriya K."/>
            <person name="Sugiura Y."/>
            <person name="Suematsu M."/>
            <person name="Moritoki N."/>
            <person name="Shibata S."/>
            <person name="Littman R.D."/>
            <person name="Fischbach A.M."/>
            <person name="Uwamino Y."/>
            <person name="Inoue T."/>
            <person name="Honda A."/>
            <person name="Hattori M."/>
            <person name="Murai T."/>
            <person name="Xavier J.R."/>
            <person name="Hirose N."/>
            <person name="Honda K."/>
        </authorList>
    </citation>
    <scope>NUCLEOTIDE SEQUENCE [LARGE SCALE GENOMIC DNA]</scope>
    <source>
        <strain evidence="4 5">CE91-St30</strain>
    </source>
</reference>
<gene>
    <name evidence="4" type="ORF">CE91St30_11070</name>
</gene>
<keyword evidence="5" id="KW-1185">Reference proteome</keyword>
<sequence length="684" mass="71215">MAFDNDSNNQGDQPVGRHAAGNHARRQPQPTQGMPPQGNATQRRQQQTGAFSPVVSAADVSRPGRGKGNGQNPYMNLGPKKRSGVKVAVIAVLVIVVFLGALAGLEFGLNDGKVHHGVKVQGVEIGGMSKAEATSALQAALDSKLAGASVRVTPSADVVKRLEESTVNDTSGEASGEAEPPADDAAADGAQGDASDAGAEALSWSFSAADLGAHVDAAALVDEAMNVGRISGLDDFVSGAGERIQSWFGQVDMPATVEYDQAALESALASIDDAIGVSMVNCGISINADGVAQVTAGRVGEKADPEAFAPKATAMLLGTSTSPFEVPMTDIPLDIDSGEAQAVADSITAAIADPVTFTYGDDSWQIWAPMLGEWTKVEVEGEGDNAKLVASIDAAKAYDGLQGQMGSVGYGTAGNATFDVSSGVPVITGGTLGIGPDIKTGVHALDGMLYGGSEAGDRTIALEEAEVEPEITAEDAENMGVVELITSYKLGYGSNGGTNREYNIELCLDTLNGSLIAPGQNWNWNEIVGNCDEAAGYKEANVIVNNKYEKSSGGGICNVATGVFNAAYEAGLPIVERTNHSLYQPNYPLGRDAAVSWEYPTLVFTNDTDHYILVTASYDGVDMTISIWGTSPHRTVESVNSDWSGNDKDGKSITNYRTVKDADGNVISEDTFPSYFPPVPEEDD</sequence>
<evidence type="ECO:0000256" key="2">
    <source>
        <dbReference type="SAM" id="Phobius"/>
    </source>
</evidence>
<keyword evidence="2" id="KW-1133">Transmembrane helix</keyword>
<feature type="compositionally biased region" description="Polar residues" evidence="1">
    <location>
        <begin position="1"/>
        <end position="12"/>
    </location>
</feature>
<protein>
    <recommendedName>
        <fullName evidence="3">YoaR-like putative peptidoglycan binding domain-containing protein</fullName>
    </recommendedName>
</protein>
<dbReference type="EMBL" id="AP025564">
    <property type="protein sequence ID" value="BDE95774.1"/>
    <property type="molecule type" value="Genomic_DNA"/>
</dbReference>
<dbReference type="Pfam" id="PF04294">
    <property type="entry name" value="VanW"/>
    <property type="match status" value="1"/>
</dbReference>
<dbReference type="InterPro" id="IPR052913">
    <property type="entry name" value="Glycopeptide_resist_protein"/>
</dbReference>
<evidence type="ECO:0000259" key="3">
    <source>
        <dbReference type="Pfam" id="PF12229"/>
    </source>
</evidence>
<feature type="compositionally biased region" description="Polar residues" evidence="1">
    <location>
        <begin position="39"/>
        <end position="50"/>
    </location>
</feature>
<dbReference type="Proteomes" id="UP001320544">
    <property type="component" value="Chromosome"/>
</dbReference>
<name>A0ABM7WHQ0_9ACTN</name>
<evidence type="ECO:0000313" key="5">
    <source>
        <dbReference type="Proteomes" id="UP001320544"/>
    </source>
</evidence>
<organism evidence="4 5">
    <name type="scientific">Raoultibacter timonensis</name>
    <dbReference type="NCBI Taxonomy" id="1907662"/>
    <lineage>
        <taxon>Bacteria</taxon>
        <taxon>Bacillati</taxon>
        <taxon>Actinomycetota</taxon>
        <taxon>Coriobacteriia</taxon>
        <taxon>Eggerthellales</taxon>
        <taxon>Eggerthellaceae</taxon>
        <taxon>Raoultibacter</taxon>
    </lineage>
</organism>
<dbReference type="Pfam" id="PF12229">
    <property type="entry name" value="PG_binding_4"/>
    <property type="match status" value="1"/>
</dbReference>
<dbReference type="PANTHER" id="PTHR35788:SF1">
    <property type="entry name" value="EXPORTED PROTEIN"/>
    <property type="match status" value="1"/>
</dbReference>
<feature type="transmembrane region" description="Helical" evidence="2">
    <location>
        <begin position="85"/>
        <end position="105"/>
    </location>
</feature>
<dbReference type="PANTHER" id="PTHR35788">
    <property type="entry name" value="EXPORTED PROTEIN-RELATED"/>
    <property type="match status" value="1"/>
</dbReference>
<feature type="domain" description="YoaR-like putative peptidoglycan binding" evidence="3">
    <location>
        <begin position="204"/>
        <end position="308"/>
    </location>
</feature>
<feature type="compositionally biased region" description="Low complexity" evidence="1">
    <location>
        <begin position="27"/>
        <end position="38"/>
    </location>
</feature>
<dbReference type="InterPro" id="IPR022029">
    <property type="entry name" value="YoaR-like_PG-bd"/>
</dbReference>
<keyword evidence="2" id="KW-0812">Transmembrane</keyword>
<feature type="region of interest" description="Disordered" evidence="1">
    <location>
        <begin position="161"/>
        <end position="194"/>
    </location>
</feature>
<keyword evidence="2" id="KW-0472">Membrane</keyword>